<feature type="signal peptide" evidence="2">
    <location>
        <begin position="1"/>
        <end position="21"/>
    </location>
</feature>
<proteinExistence type="predicted"/>
<name>A0A226EV64_FOLCA</name>
<evidence type="ECO:0000313" key="4">
    <source>
        <dbReference type="Proteomes" id="UP000198287"/>
    </source>
</evidence>
<feature type="region of interest" description="Disordered" evidence="1">
    <location>
        <begin position="249"/>
        <end position="325"/>
    </location>
</feature>
<protein>
    <submittedName>
        <fullName evidence="3">Uncharacterized protein</fullName>
    </submittedName>
</protein>
<keyword evidence="4" id="KW-1185">Reference proteome</keyword>
<accession>A0A226EV64</accession>
<dbReference type="Proteomes" id="UP000198287">
    <property type="component" value="Unassembled WGS sequence"/>
</dbReference>
<organism evidence="3 4">
    <name type="scientific">Folsomia candida</name>
    <name type="common">Springtail</name>
    <dbReference type="NCBI Taxonomy" id="158441"/>
    <lineage>
        <taxon>Eukaryota</taxon>
        <taxon>Metazoa</taxon>
        <taxon>Ecdysozoa</taxon>
        <taxon>Arthropoda</taxon>
        <taxon>Hexapoda</taxon>
        <taxon>Collembola</taxon>
        <taxon>Entomobryomorpha</taxon>
        <taxon>Isotomoidea</taxon>
        <taxon>Isotomidae</taxon>
        <taxon>Proisotominae</taxon>
        <taxon>Folsomia</taxon>
    </lineage>
</organism>
<gene>
    <name evidence="3" type="ORF">Fcan01_05516</name>
</gene>
<evidence type="ECO:0000256" key="1">
    <source>
        <dbReference type="SAM" id="MobiDB-lite"/>
    </source>
</evidence>
<reference evidence="3 4" key="1">
    <citation type="submission" date="2015-12" db="EMBL/GenBank/DDBJ databases">
        <title>The genome of Folsomia candida.</title>
        <authorList>
            <person name="Faddeeva A."/>
            <person name="Derks M.F."/>
            <person name="Anvar Y."/>
            <person name="Smit S."/>
            <person name="Van Straalen N."/>
            <person name="Roelofs D."/>
        </authorList>
    </citation>
    <scope>NUCLEOTIDE SEQUENCE [LARGE SCALE GENOMIC DNA]</scope>
    <source>
        <strain evidence="3 4">VU population</strain>
        <tissue evidence="3">Whole body</tissue>
    </source>
</reference>
<evidence type="ECO:0000256" key="2">
    <source>
        <dbReference type="SAM" id="SignalP"/>
    </source>
</evidence>
<keyword evidence="2" id="KW-0732">Signal</keyword>
<evidence type="ECO:0000313" key="3">
    <source>
        <dbReference type="EMBL" id="OXA61067.1"/>
    </source>
</evidence>
<comment type="caution">
    <text evidence="3">The sequence shown here is derived from an EMBL/GenBank/DDBJ whole genome shotgun (WGS) entry which is preliminary data.</text>
</comment>
<dbReference type="EMBL" id="LNIX01000002">
    <property type="protein sequence ID" value="OXA61067.1"/>
    <property type="molecule type" value="Genomic_DNA"/>
</dbReference>
<sequence length="652" mass="68307">MSVSAKVLVAGVALLLAVVHAIPAGLSTGGEFMEPAESGRTVRVMVRKEFMLQPDGTYKESSMDDQNVEFVGPSQMDFDHNEAESAPPLVYAYSPHLHQFGDNVEYDEPQGSASAKQFHQLTADDVQDVMRQLEASYAAQQQNSPQSYNSNSFQLVNQTASASAPPSVRLAYPDFEIKQAPATSYFLDQSQIRSNQGAPNSIQEIIKKPEQKQLSAASAAGSANSHYYSPKENQYHNSFNYDTSGGGGGGGGYDNFEQGHTVAYGGPSGPSEHHLPSPGPSSYGVPDTSFGPSPVPQEAYGVGPTGPDHHHNQWSSSYGNVKHGGGGGGGVVNSLVHTVAGVGQTKAHQVSSILHTKGEVGSQILNQGGKVVQQAVHQKAEKAKIIANTLSHVPAKFSQVLRNKAEFATGFLDQSSRAIGSVLNVKAQVANQASYLLAAKGKAANAVIRAGGSTAADLIVAKGKGIANLITSGGQATAALLNHKGNKVQKIAQVLSGVGGGGYLGGGGGGWGSNDGIVGGYSENEEQYETYPSRVYDERQIQDALKSVVQSPASSYGQAPASSLEDGSQSKLNSAFKSIYNTFKSAQPTQSLFGSYSSPVEVTLKPSSAEQAQPSIGQSATSIGESLTKMSKMLNNVASAINWLKPKTEKEA</sequence>
<dbReference type="AlphaFoldDB" id="A0A226EV64"/>
<feature type="chain" id="PRO_5012646574" evidence="2">
    <location>
        <begin position="22"/>
        <end position="652"/>
    </location>
</feature>